<dbReference type="AlphaFoldDB" id="A0A1E5INT8"/>
<feature type="transmembrane region" description="Helical" evidence="1">
    <location>
        <begin position="114"/>
        <end position="137"/>
    </location>
</feature>
<keyword evidence="1" id="KW-0812">Transmembrane</keyword>
<feature type="transmembrane region" description="Helical" evidence="1">
    <location>
        <begin position="199"/>
        <end position="216"/>
    </location>
</feature>
<feature type="transmembrane region" description="Helical" evidence="1">
    <location>
        <begin position="143"/>
        <end position="161"/>
    </location>
</feature>
<feature type="transmembrane region" description="Helical" evidence="1">
    <location>
        <begin position="236"/>
        <end position="253"/>
    </location>
</feature>
<reference evidence="3 6" key="2">
    <citation type="submission" date="2021-05" db="EMBL/GenBank/DDBJ databases">
        <title>Molecular characterization for Shewanella algae harboring chromosomal blaOXA-55-like strains isolated from clinical and environment sample.</title>
        <authorList>
            <person name="Ohama Y."/>
            <person name="Aoki K."/>
            <person name="Harada S."/>
            <person name="Moriya K."/>
            <person name="Ishii Y."/>
            <person name="Tateda K."/>
        </authorList>
    </citation>
    <scope>NUCLEOTIDE SEQUENCE [LARGE SCALE GENOMIC DNA]</scope>
    <source>
        <strain evidence="3 6">MBTL60-118</strain>
    </source>
</reference>
<name>A0A1E5INT8_SHECO</name>
<evidence type="ECO:0000313" key="3">
    <source>
        <dbReference type="EMBL" id="GIU34913.1"/>
    </source>
</evidence>
<feature type="transmembrane region" description="Helical" evidence="1">
    <location>
        <begin position="168"/>
        <end position="193"/>
    </location>
</feature>
<dbReference type="OrthoDB" id="327621at2"/>
<comment type="caution">
    <text evidence="4">The sequence shown here is derived from an EMBL/GenBank/DDBJ whole genome shotgun (WGS) entry which is preliminary data.</text>
</comment>
<evidence type="ECO:0000256" key="1">
    <source>
        <dbReference type="SAM" id="Phobius"/>
    </source>
</evidence>
<reference evidence="4 5" key="1">
    <citation type="submission" date="2016-07" db="EMBL/GenBank/DDBJ databases">
        <title>Whole-genome of two Shewanella species isolated from a digestive organ of sea cucumber Apostichopus japonicus Selenka 1867.</title>
        <authorList>
            <person name="Hong H.-H."/>
            <person name="Choi H."/>
            <person name="Cheon S."/>
            <person name="Oh J.-S."/>
            <person name="Lee H.-G."/>
            <person name="Park C."/>
        </authorList>
    </citation>
    <scope>NUCLEOTIDE SEQUENCE [LARGE SCALE GENOMIC DNA]</scope>
    <source>
        <strain evidence="4 5">CSB03KR</strain>
    </source>
</reference>
<dbReference type="Pfam" id="PF09925">
    <property type="entry name" value="DUF2157"/>
    <property type="match status" value="1"/>
</dbReference>
<proteinExistence type="predicted"/>
<feature type="transmembrane region" description="Helical" evidence="1">
    <location>
        <begin position="76"/>
        <end position="93"/>
    </location>
</feature>
<feature type="transmembrane region" description="Helical" evidence="1">
    <location>
        <begin position="286"/>
        <end position="309"/>
    </location>
</feature>
<accession>A0A1E5INT8</accession>
<dbReference type="EMBL" id="MCBT01000048">
    <property type="protein sequence ID" value="OEG72202.1"/>
    <property type="molecule type" value="Genomic_DNA"/>
</dbReference>
<feature type="transmembrane region" description="Helical" evidence="1">
    <location>
        <begin position="315"/>
        <end position="336"/>
    </location>
</feature>
<gene>
    <name evidence="4" type="ORF">BEL05_04225</name>
    <name evidence="3" type="ORF">TUM3794_01930</name>
</gene>
<feature type="domain" description="DUF2157" evidence="2">
    <location>
        <begin position="12"/>
        <end position="167"/>
    </location>
</feature>
<keyword evidence="6" id="KW-1185">Reference proteome</keyword>
<evidence type="ECO:0000313" key="5">
    <source>
        <dbReference type="Proteomes" id="UP000095230"/>
    </source>
</evidence>
<dbReference type="EMBL" id="BPEU01000001">
    <property type="protein sequence ID" value="GIU34913.1"/>
    <property type="molecule type" value="Genomic_DNA"/>
</dbReference>
<dbReference type="RefSeq" id="WP_069672093.1">
    <property type="nucleotide sequence ID" value="NZ_BPEU01000001.1"/>
</dbReference>
<keyword evidence="1" id="KW-0472">Membrane</keyword>
<evidence type="ECO:0000313" key="6">
    <source>
        <dbReference type="Proteomes" id="UP000773469"/>
    </source>
</evidence>
<evidence type="ECO:0000259" key="2">
    <source>
        <dbReference type="Pfam" id="PF09925"/>
    </source>
</evidence>
<dbReference type="STRING" id="23.BEL05_04225"/>
<evidence type="ECO:0000313" key="4">
    <source>
        <dbReference type="EMBL" id="OEG72202.1"/>
    </source>
</evidence>
<keyword evidence="1" id="KW-1133">Transmembrane helix</keyword>
<dbReference type="Proteomes" id="UP000095230">
    <property type="component" value="Unassembled WGS sequence"/>
</dbReference>
<dbReference type="Proteomes" id="UP000773469">
    <property type="component" value="Unassembled WGS sequence"/>
</dbReference>
<feature type="transmembrane region" description="Helical" evidence="1">
    <location>
        <begin position="259"/>
        <end position="279"/>
    </location>
</feature>
<feature type="transmembrane region" description="Helical" evidence="1">
    <location>
        <begin position="42"/>
        <end position="64"/>
    </location>
</feature>
<organism evidence="4 5">
    <name type="scientific">Shewanella colwelliana</name>
    <name type="common">Alteromonas colwelliana</name>
    <dbReference type="NCBI Taxonomy" id="23"/>
    <lineage>
        <taxon>Bacteria</taxon>
        <taxon>Pseudomonadati</taxon>
        <taxon>Pseudomonadota</taxon>
        <taxon>Gammaproteobacteria</taxon>
        <taxon>Alteromonadales</taxon>
        <taxon>Shewanellaceae</taxon>
        <taxon>Shewanella</taxon>
    </lineage>
</organism>
<dbReference type="InterPro" id="IPR018677">
    <property type="entry name" value="DUF2157"/>
</dbReference>
<sequence>MINKQRSDVWHWFSHGHISPNDFKAAMSVASPHPSIQQWRKLIGYLLLYLGVLLLSAGVIFFMAFNWNALTNLTKFALVESLLLLFIVGFYLFNRQQRKQTTPKRVENHYGWTLANAMLLGASIMVGALLALVGQTYQTGADPWQLFATWALLILPFAIIAGFDLLWLLVLVLLNVSLVLYFRTFSGMFSFIFEDIEQIAVFAWCNLVMHGVFTALRRVKWAGQSHFCSPSVETTALFVSVFGLTWMMIWVVFEFKFNLRFACLGLFYLLTMAGVFGWYRYRLPTLYPLTLVLTSLSAVIIGLLSRGLLDSNDPVGGFFMLAMVVVGLTSGCLIWLKQLQKLFIEMACVDTEVTRHEP</sequence>
<protein>
    <recommendedName>
        <fullName evidence="2">DUF2157 domain-containing protein</fullName>
    </recommendedName>
</protein>